<feature type="non-terminal residue" evidence="1">
    <location>
        <position position="1"/>
    </location>
</feature>
<keyword evidence="2" id="KW-1185">Reference proteome</keyword>
<dbReference type="EMBL" id="LHQQ01000598">
    <property type="protein sequence ID" value="KOS36192.1"/>
    <property type="molecule type" value="Genomic_DNA"/>
</dbReference>
<evidence type="ECO:0000313" key="1">
    <source>
        <dbReference type="EMBL" id="KOS36192.1"/>
    </source>
</evidence>
<comment type="caution">
    <text evidence="1">The sequence shown here is derived from an EMBL/GenBank/DDBJ whole genome shotgun (WGS) entry which is preliminary data.</text>
</comment>
<dbReference type="Proteomes" id="UP000037696">
    <property type="component" value="Unassembled WGS sequence"/>
</dbReference>
<evidence type="ECO:0000313" key="2">
    <source>
        <dbReference type="Proteomes" id="UP000037696"/>
    </source>
</evidence>
<protein>
    <submittedName>
        <fullName evidence="1">Uncharacterized protein</fullName>
    </submittedName>
</protein>
<sequence>KILYKATIDSTMVLVK</sequence>
<gene>
    <name evidence="1" type="ORF">ACN38_g13088</name>
</gene>
<accession>A0A0M9W9D9</accession>
<organism evidence="1 2">
    <name type="scientific">Penicillium nordicum</name>
    <dbReference type="NCBI Taxonomy" id="229535"/>
    <lineage>
        <taxon>Eukaryota</taxon>
        <taxon>Fungi</taxon>
        <taxon>Dikarya</taxon>
        <taxon>Ascomycota</taxon>
        <taxon>Pezizomycotina</taxon>
        <taxon>Eurotiomycetes</taxon>
        <taxon>Eurotiomycetidae</taxon>
        <taxon>Eurotiales</taxon>
        <taxon>Aspergillaceae</taxon>
        <taxon>Penicillium</taxon>
    </lineage>
</organism>
<proteinExistence type="predicted"/>
<reference evidence="1 2" key="1">
    <citation type="submission" date="2015-08" db="EMBL/GenBank/DDBJ databases">
        <title>Genome sequencing of Penicillium nordicum.</title>
        <authorList>
            <person name="Nguyen H.D."/>
            <person name="Seifert K.A."/>
        </authorList>
    </citation>
    <scope>NUCLEOTIDE SEQUENCE [LARGE SCALE GENOMIC DNA]</scope>
    <source>
        <strain evidence="1 2">DAOMC 185683</strain>
    </source>
</reference>
<name>A0A0M9W9D9_9EURO</name>
<dbReference type="AlphaFoldDB" id="A0A0M9W9D9"/>